<evidence type="ECO:0000256" key="2">
    <source>
        <dbReference type="SAM" id="SignalP"/>
    </source>
</evidence>
<keyword evidence="2" id="KW-0732">Signal</keyword>
<organism evidence="3">
    <name type="scientific">Ixodes ricinus</name>
    <name type="common">Common tick</name>
    <name type="synonym">Acarus ricinus</name>
    <dbReference type="NCBI Taxonomy" id="34613"/>
    <lineage>
        <taxon>Eukaryota</taxon>
        <taxon>Metazoa</taxon>
        <taxon>Ecdysozoa</taxon>
        <taxon>Arthropoda</taxon>
        <taxon>Chelicerata</taxon>
        <taxon>Arachnida</taxon>
        <taxon>Acari</taxon>
        <taxon>Parasitiformes</taxon>
        <taxon>Ixodida</taxon>
        <taxon>Ixodoidea</taxon>
        <taxon>Ixodidae</taxon>
        <taxon>Ixodinae</taxon>
        <taxon>Ixodes</taxon>
    </lineage>
</organism>
<dbReference type="AlphaFoldDB" id="A0A6B0UR63"/>
<name>A0A6B0UR63_IXORI</name>
<reference evidence="3" key="1">
    <citation type="submission" date="2019-12" db="EMBL/GenBank/DDBJ databases">
        <title>An insight into the sialome of adult female Ixodes ricinus ticks feeding for 6 days.</title>
        <authorList>
            <person name="Perner J."/>
            <person name="Ribeiro J.M.C."/>
        </authorList>
    </citation>
    <scope>NUCLEOTIDE SEQUENCE</scope>
    <source>
        <strain evidence="3">Semi-engorged</strain>
        <tissue evidence="3">Salivary glands</tissue>
    </source>
</reference>
<feature type="chain" id="PRO_5025463065" evidence="2">
    <location>
        <begin position="28"/>
        <end position="126"/>
    </location>
</feature>
<proteinExistence type="predicted"/>
<feature type="signal peptide" evidence="2">
    <location>
        <begin position="1"/>
        <end position="27"/>
    </location>
</feature>
<evidence type="ECO:0000313" key="3">
    <source>
        <dbReference type="EMBL" id="MXU91858.1"/>
    </source>
</evidence>
<feature type="region of interest" description="Disordered" evidence="1">
    <location>
        <begin position="23"/>
        <end position="60"/>
    </location>
</feature>
<evidence type="ECO:0000256" key="1">
    <source>
        <dbReference type="SAM" id="MobiDB-lite"/>
    </source>
</evidence>
<sequence length="126" mass="14145">MSRSLWVSVRTLFQVSMLSTARSSVSSSQRTCGTWTNEPPRRQRSVASSSSSLSDERSPFTCDQRGLASLVIPRNLRRARVPGTARAQLSDRRRIPPTLSSKDSLTSEFAADHFDHCRQHSPISRR</sequence>
<accession>A0A6B0UR63</accession>
<feature type="compositionally biased region" description="Polar residues" evidence="1">
    <location>
        <begin position="98"/>
        <end position="107"/>
    </location>
</feature>
<feature type="region of interest" description="Disordered" evidence="1">
    <location>
        <begin position="82"/>
        <end position="107"/>
    </location>
</feature>
<dbReference type="EMBL" id="GIFC01009775">
    <property type="protein sequence ID" value="MXU91858.1"/>
    <property type="molecule type" value="Transcribed_RNA"/>
</dbReference>
<protein>
    <submittedName>
        <fullName evidence="3">Putative secreted protein</fullName>
    </submittedName>
</protein>